<dbReference type="PRINTS" id="PR00458">
    <property type="entry name" value="PEROXIDASE"/>
</dbReference>
<organism evidence="14 15">
    <name type="scientific">Morella rubra</name>
    <name type="common">Chinese bayberry</name>
    <dbReference type="NCBI Taxonomy" id="262757"/>
    <lineage>
        <taxon>Eukaryota</taxon>
        <taxon>Viridiplantae</taxon>
        <taxon>Streptophyta</taxon>
        <taxon>Embryophyta</taxon>
        <taxon>Tracheophyta</taxon>
        <taxon>Spermatophyta</taxon>
        <taxon>Magnoliopsida</taxon>
        <taxon>eudicotyledons</taxon>
        <taxon>Gunneridae</taxon>
        <taxon>Pentapetalae</taxon>
        <taxon>rosids</taxon>
        <taxon>fabids</taxon>
        <taxon>Fagales</taxon>
        <taxon>Myricaceae</taxon>
        <taxon>Morella</taxon>
    </lineage>
</organism>
<evidence type="ECO:0000313" key="15">
    <source>
        <dbReference type="Proteomes" id="UP000516437"/>
    </source>
</evidence>
<dbReference type="AlphaFoldDB" id="A0A6A1V2I7"/>
<dbReference type="InterPro" id="IPR000823">
    <property type="entry name" value="Peroxidase_pln"/>
</dbReference>
<dbReference type="InterPro" id="IPR010255">
    <property type="entry name" value="Haem_peroxidase_sf"/>
</dbReference>
<evidence type="ECO:0000256" key="12">
    <source>
        <dbReference type="SAM" id="SignalP"/>
    </source>
</evidence>
<evidence type="ECO:0000256" key="6">
    <source>
        <dbReference type="ARBA" id="ARBA00022723"/>
    </source>
</evidence>
<evidence type="ECO:0000313" key="14">
    <source>
        <dbReference type="EMBL" id="KAB1206922.1"/>
    </source>
</evidence>
<comment type="catalytic activity">
    <reaction evidence="1">
        <text>2 a phenolic donor + H2O2 = 2 a phenolic radical donor + 2 H2O</text>
        <dbReference type="Rhea" id="RHEA:56136"/>
        <dbReference type="ChEBI" id="CHEBI:15377"/>
        <dbReference type="ChEBI" id="CHEBI:16240"/>
        <dbReference type="ChEBI" id="CHEBI:139520"/>
        <dbReference type="ChEBI" id="CHEBI:139521"/>
        <dbReference type="EC" id="1.11.1.7"/>
    </reaction>
</comment>
<dbReference type="SUPFAM" id="SSF48113">
    <property type="entry name" value="Heme-dependent peroxidases"/>
    <property type="match status" value="1"/>
</dbReference>
<keyword evidence="5" id="KW-0349">Heme</keyword>
<dbReference type="PRINTS" id="PR00461">
    <property type="entry name" value="PLPEROXIDASE"/>
</dbReference>
<keyword evidence="8 10" id="KW-0408">Iron</keyword>
<evidence type="ECO:0000256" key="1">
    <source>
        <dbReference type="ARBA" id="ARBA00000189"/>
    </source>
</evidence>
<evidence type="ECO:0000256" key="11">
    <source>
        <dbReference type="RuleBase" id="RU004241"/>
    </source>
</evidence>
<dbReference type="OrthoDB" id="2113341at2759"/>
<comment type="cofactor">
    <cofactor evidence="2">
        <name>Ca(2+)</name>
        <dbReference type="ChEBI" id="CHEBI:29108"/>
    </cofactor>
</comment>
<dbReference type="Gene3D" id="1.10.520.10">
    <property type="match status" value="1"/>
</dbReference>
<keyword evidence="7" id="KW-0560">Oxidoreductase</keyword>
<evidence type="ECO:0000256" key="5">
    <source>
        <dbReference type="ARBA" id="ARBA00022617"/>
    </source>
</evidence>
<accession>A0A6A1V2I7</accession>
<evidence type="ECO:0000256" key="8">
    <source>
        <dbReference type="ARBA" id="ARBA00023004"/>
    </source>
</evidence>
<evidence type="ECO:0000256" key="10">
    <source>
        <dbReference type="PIRSR" id="PIRSR600823-3"/>
    </source>
</evidence>
<dbReference type="GO" id="GO:0020037">
    <property type="term" value="F:heme binding"/>
    <property type="evidence" value="ECO:0007669"/>
    <property type="project" value="InterPro"/>
</dbReference>
<protein>
    <recommendedName>
        <fullName evidence="3">peroxidase</fullName>
        <ecNumber evidence="3">1.11.1.7</ecNumber>
    </recommendedName>
</protein>
<feature type="binding site" evidence="9">
    <location>
        <position position="94"/>
    </location>
    <ligand>
        <name>substrate</name>
    </ligand>
</feature>
<dbReference type="InterPro" id="IPR002016">
    <property type="entry name" value="Haem_peroxidase"/>
</dbReference>
<dbReference type="Gene3D" id="1.10.420.10">
    <property type="entry name" value="Peroxidase, domain 2"/>
    <property type="match status" value="1"/>
</dbReference>
<feature type="chain" id="PRO_5025691595" description="peroxidase" evidence="12">
    <location>
        <begin position="25"/>
        <end position="129"/>
    </location>
</feature>
<dbReference type="EMBL" id="RXIC02000025">
    <property type="protein sequence ID" value="KAB1206922.1"/>
    <property type="molecule type" value="Genomic_DNA"/>
</dbReference>
<keyword evidence="15" id="KW-1185">Reference proteome</keyword>
<dbReference type="GO" id="GO:0046872">
    <property type="term" value="F:metal ion binding"/>
    <property type="evidence" value="ECO:0007669"/>
    <property type="project" value="UniProtKB-KW"/>
</dbReference>
<dbReference type="Proteomes" id="UP000516437">
    <property type="component" value="Chromosome 7"/>
</dbReference>
<dbReference type="GO" id="GO:0140825">
    <property type="term" value="F:lactoperoxidase activity"/>
    <property type="evidence" value="ECO:0007669"/>
    <property type="project" value="UniProtKB-EC"/>
</dbReference>
<comment type="cofactor">
    <cofactor evidence="10">
        <name>heme b</name>
        <dbReference type="ChEBI" id="CHEBI:60344"/>
    </cofactor>
    <text evidence="10">Binds 1 heme b (iron(II)-protoporphyrin IX) group per subunit.</text>
</comment>
<feature type="domain" description="Plant heme peroxidase family profile" evidence="13">
    <location>
        <begin position="33"/>
        <end position="129"/>
    </location>
</feature>
<evidence type="ECO:0000259" key="13">
    <source>
        <dbReference type="PROSITE" id="PS50873"/>
    </source>
</evidence>
<reference evidence="14 15" key="1">
    <citation type="journal article" date="2019" name="Plant Biotechnol. J.">
        <title>The red bayberry genome and genetic basis of sex determination.</title>
        <authorList>
            <person name="Jia H.M."/>
            <person name="Jia H.J."/>
            <person name="Cai Q.L."/>
            <person name="Wang Y."/>
            <person name="Zhao H.B."/>
            <person name="Yang W.F."/>
            <person name="Wang G.Y."/>
            <person name="Li Y.H."/>
            <person name="Zhan D.L."/>
            <person name="Shen Y.T."/>
            <person name="Niu Q.F."/>
            <person name="Chang L."/>
            <person name="Qiu J."/>
            <person name="Zhao L."/>
            <person name="Xie H.B."/>
            <person name="Fu W.Y."/>
            <person name="Jin J."/>
            <person name="Li X.W."/>
            <person name="Jiao Y."/>
            <person name="Zhou C.C."/>
            <person name="Tu T."/>
            <person name="Chai C.Y."/>
            <person name="Gao J.L."/>
            <person name="Fan L.J."/>
            <person name="van de Weg E."/>
            <person name="Wang J.Y."/>
            <person name="Gao Z.S."/>
        </authorList>
    </citation>
    <scope>NUCLEOTIDE SEQUENCE [LARGE SCALE GENOMIC DNA]</scope>
    <source>
        <tissue evidence="14">Leaves</tissue>
    </source>
</reference>
<evidence type="ECO:0000256" key="4">
    <source>
        <dbReference type="ARBA" id="ARBA00022559"/>
    </source>
</evidence>
<evidence type="ECO:0000256" key="3">
    <source>
        <dbReference type="ARBA" id="ARBA00012313"/>
    </source>
</evidence>
<comment type="caution">
    <text evidence="14">The sequence shown here is derived from an EMBL/GenBank/DDBJ whole genome shotgun (WGS) entry which is preliminary data.</text>
</comment>
<gene>
    <name evidence="14" type="ORF">CJ030_MR7G008162</name>
</gene>
<keyword evidence="12" id="KW-0732">Signal</keyword>
<sequence length="129" mass="13593">MASGSANRTIMILMFALLALGASSVHDKGRTRYEVIDDAKTQLEAACPVVVSCADILALAARDSVVVTNGPNWQVPTGRRDGRISVAPDVANLPGFTESVHSLKLKFAAKGLNAQDLVTLVGHGHSIRT</sequence>
<evidence type="ECO:0000256" key="2">
    <source>
        <dbReference type="ARBA" id="ARBA00001913"/>
    </source>
</evidence>
<evidence type="ECO:0000256" key="9">
    <source>
        <dbReference type="PIRSR" id="PIRSR600823-2"/>
    </source>
</evidence>
<name>A0A6A1V2I7_9ROSI</name>
<proteinExistence type="inferred from homology"/>
<dbReference type="PANTHER" id="PTHR31235">
    <property type="entry name" value="PEROXIDASE 25-RELATED"/>
    <property type="match status" value="1"/>
</dbReference>
<feature type="signal peptide" evidence="12">
    <location>
        <begin position="1"/>
        <end position="24"/>
    </location>
</feature>
<dbReference type="PROSITE" id="PS50873">
    <property type="entry name" value="PEROXIDASE_4"/>
    <property type="match status" value="1"/>
</dbReference>
<dbReference type="Pfam" id="PF00141">
    <property type="entry name" value="peroxidase"/>
    <property type="match status" value="1"/>
</dbReference>
<dbReference type="GO" id="GO:0006979">
    <property type="term" value="P:response to oxidative stress"/>
    <property type="evidence" value="ECO:0007669"/>
    <property type="project" value="InterPro"/>
</dbReference>
<dbReference type="EC" id="1.11.1.7" evidence="3"/>
<keyword evidence="6 10" id="KW-0479">Metal-binding</keyword>
<feature type="binding site" description="axial binding residue" evidence="10">
    <location>
        <position position="125"/>
    </location>
    <ligand>
        <name>heme b</name>
        <dbReference type="ChEBI" id="CHEBI:60344"/>
    </ligand>
    <ligandPart>
        <name>Fe</name>
        <dbReference type="ChEBI" id="CHEBI:18248"/>
    </ligandPart>
</feature>
<keyword evidence="4 14" id="KW-0575">Peroxidase</keyword>
<comment type="similarity">
    <text evidence="11">Belongs to the peroxidase family.</text>
</comment>
<evidence type="ECO:0000256" key="7">
    <source>
        <dbReference type="ARBA" id="ARBA00023002"/>
    </source>
</evidence>